<dbReference type="HOGENOM" id="CLU_748406_0_0_1"/>
<keyword evidence="3" id="KW-1185">Reference proteome</keyword>
<dbReference type="PANTHER" id="PTHR47284">
    <property type="entry name" value="FATTY-ACID-BINDING PROTEIN 2"/>
    <property type="match status" value="1"/>
</dbReference>
<dbReference type="EMBL" id="DF238810">
    <property type="protein sequence ID" value="GAC97453.1"/>
    <property type="molecule type" value="Genomic_DNA"/>
</dbReference>
<dbReference type="InterPro" id="IPR016087">
    <property type="entry name" value="Chalcone_isomerase"/>
</dbReference>
<dbReference type="RefSeq" id="XP_012191040.1">
    <property type="nucleotide sequence ID" value="XM_012335650.1"/>
</dbReference>
<dbReference type="OrthoDB" id="18193at2759"/>
<evidence type="ECO:0000313" key="3">
    <source>
        <dbReference type="Proteomes" id="UP000014071"/>
    </source>
</evidence>
<dbReference type="Pfam" id="PF16035">
    <property type="entry name" value="Chalcone_2"/>
    <property type="match status" value="2"/>
</dbReference>
<gene>
    <name evidence="2" type="ORF">PHSY_005039</name>
</gene>
<dbReference type="GeneID" id="24110319"/>
<dbReference type="InterPro" id="IPR016088">
    <property type="entry name" value="Chalcone_isomerase_3-sand"/>
</dbReference>
<evidence type="ECO:0000313" key="2">
    <source>
        <dbReference type="EMBL" id="GAC97453.1"/>
    </source>
</evidence>
<feature type="domain" description="Chalcone isomerase" evidence="1">
    <location>
        <begin position="191"/>
        <end position="325"/>
    </location>
</feature>
<dbReference type="InterPro" id="IPR036298">
    <property type="entry name" value="Chalcone_isomerase_sf"/>
</dbReference>
<reference evidence="3" key="1">
    <citation type="journal article" date="2013" name="Genome Announc.">
        <title>Draft genome sequence of the basidiomycetous yeast-like fungus Pseudozyma hubeiensis SY62, which produces an abundant amount of the biosurfactant mannosylerythritol lipids.</title>
        <authorList>
            <person name="Konishi M."/>
            <person name="Hatada Y."/>
            <person name="Horiuchi J."/>
        </authorList>
    </citation>
    <scope>NUCLEOTIDE SEQUENCE [LARGE SCALE GENOMIC DNA]</scope>
    <source>
        <strain evidence="3">SY62</strain>
    </source>
</reference>
<evidence type="ECO:0000259" key="1">
    <source>
        <dbReference type="Pfam" id="PF16035"/>
    </source>
</evidence>
<protein>
    <recommendedName>
        <fullName evidence="1">Chalcone isomerase domain-containing protein</fullName>
    </recommendedName>
</protein>
<feature type="domain" description="Chalcone isomerase" evidence="1">
    <location>
        <begin position="151"/>
        <end position="183"/>
    </location>
</feature>
<dbReference type="STRING" id="1305764.R9P7T1"/>
<dbReference type="PANTHER" id="PTHR47284:SF3">
    <property type="entry name" value="FATTY-ACID-BINDING PROTEIN 2"/>
    <property type="match status" value="1"/>
</dbReference>
<name>R9P7T1_PSEHS</name>
<sequence>MIIPSAKLAIASASRLAALRSVSARGVATFTRSYPSFTSSASSEPRAAFFQQSFHPSIAASLASTESSRAQQSRRTSLIVAAVALAGIVSAYQLSSPVHLDAAPPAASSLTSITSANPSTQVVVDPDTNLAFPLYIPTPASFSSTQPEPRLRLVGLGVRTVSFLRVRVYVAALYIDETHISSSTSCGETLEAHMKQLLDSGAKAVIRIVPVRNTDFNHLRDGFIRALQARLKKALKRGEVDAEAERNFQEEIQSVKEAFPRGSVPKGKALDCVVVPRGKSSGLRFEYDGQVFGEAEGSGFSVARELVLAYFAEQGEISAPFKKSVEEALFGQKGMPASA</sequence>
<dbReference type="eggNOG" id="ENOG502S68K">
    <property type="taxonomic scope" value="Eukaryota"/>
</dbReference>
<dbReference type="Proteomes" id="UP000014071">
    <property type="component" value="Unassembled WGS sequence"/>
</dbReference>
<accession>R9P7T1</accession>
<proteinExistence type="predicted"/>
<dbReference type="Gene3D" id="3.50.70.10">
    <property type="match status" value="1"/>
</dbReference>
<organism evidence="2 3">
    <name type="scientific">Pseudozyma hubeiensis (strain SY62)</name>
    <name type="common">Yeast</name>
    <dbReference type="NCBI Taxonomy" id="1305764"/>
    <lineage>
        <taxon>Eukaryota</taxon>
        <taxon>Fungi</taxon>
        <taxon>Dikarya</taxon>
        <taxon>Basidiomycota</taxon>
        <taxon>Ustilaginomycotina</taxon>
        <taxon>Ustilaginomycetes</taxon>
        <taxon>Ustilaginales</taxon>
        <taxon>Ustilaginaceae</taxon>
        <taxon>Pseudozyma</taxon>
    </lineage>
</organism>
<dbReference type="GO" id="GO:0016872">
    <property type="term" value="F:intramolecular lyase activity"/>
    <property type="evidence" value="ECO:0007669"/>
    <property type="project" value="InterPro"/>
</dbReference>
<dbReference type="AlphaFoldDB" id="R9P7T1"/>
<dbReference type="SUPFAM" id="SSF54626">
    <property type="entry name" value="Chalcone isomerase"/>
    <property type="match status" value="1"/>
</dbReference>